<sequence>MYDRAADRKSTAFRTASPPETPSLPSKILPSIVYFALLATVLYYSLSEGHSPGGQPWQLQSDTFVFLSIFQLVYVWALWSSNALYAIAAARVSTHFVVSSVLTSAFVHLWVRSHFWPAELLLLASFFNLSLAYFRHSNTPLPMHIAALAGPLAWNFAALYCVGATAIRSTHLVARIAAHLSICGWLAYGVFYLATYKDFVVGFALSVLSISTGVAQLPDDLAELSLQPIFAFTVAGLLFAVSFGVAFPGLLSHEPFPRGRIVSDDRERAPLLPCGE</sequence>
<keyword evidence="2" id="KW-0472">Membrane</keyword>
<feature type="transmembrane region" description="Helical" evidence="2">
    <location>
        <begin position="173"/>
        <end position="194"/>
    </location>
</feature>
<evidence type="ECO:0000256" key="2">
    <source>
        <dbReference type="SAM" id="Phobius"/>
    </source>
</evidence>
<evidence type="ECO:0000313" key="3">
    <source>
        <dbReference type="EMBL" id="KAJ4331899.1"/>
    </source>
</evidence>
<dbReference type="InterPro" id="IPR013920">
    <property type="entry name" value="DUF1774_fun"/>
</dbReference>
<feature type="transmembrane region" description="Helical" evidence="2">
    <location>
        <begin position="66"/>
        <end position="85"/>
    </location>
</feature>
<feature type="transmembrane region" description="Helical" evidence="2">
    <location>
        <begin position="92"/>
        <end position="110"/>
    </location>
</feature>
<gene>
    <name evidence="3" type="ORF">N0V87_008792</name>
</gene>
<dbReference type="EMBL" id="JAPEUV010000134">
    <property type="protein sequence ID" value="KAJ4331899.1"/>
    <property type="molecule type" value="Genomic_DNA"/>
</dbReference>
<dbReference type="AlphaFoldDB" id="A0A9W8WSY0"/>
<organism evidence="3 4">
    <name type="scientific">Didymella glomerata</name>
    <dbReference type="NCBI Taxonomy" id="749621"/>
    <lineage>
        <taxon>Eukaryota</taxon>
        <taxon>Fungi</taxon>
        <taxon>Dikarya</taxon>
        <taxon>Ascomycota</taxon>
        <taxon>Pezizomycotina</taxon>
        <taxon>Dothideomycetes</taxon>
        <taxon>Pleosporomycetidae</taxon>
        <taxon>Pleosporales</taxon>
        <taxon>Pleosporineae</taxon>
        <taxon>Didymellaceae</taxon>
        <taxon>Didymella</taxon>
    </lineage>
</organism>
<keyword evidence="2" id="KW-0812">Transmembrane</keyword>
<accession>A0A9W8WSY0</accession>
<feature type="transmembrane region" description="Helical" evidence="2">
    <location>
        <begin position="229"/>
        <end position="251"/>
    </location>
</feature>
<feature type="transmembrane region" description="Helical" evidence="2">
    <location>
        <begin position="116"/>
        <end position="134"/>
    </location>
</feature>
<keyword evidence="4" id="KW-1185">Reference proteome</keyword>
<dbReference type="PANTHER" id="PTHR37992">
    <property type="entry name" value="EXPRESSED PROTEIN"/>
    <property type="match status" value="1"/>
</dbReference>
<comment type="caution">
    <text evidence="3">The sequence shown here is derived from an EMBL/GenBank/DDBJ whole genome shotgun (WGS) entry which is preliminary data.</text>
</comment>
<protein>
    <submittedName>
        <fullName evidence="3">Uncharacterized protein</fullName>
    </submittedName>
</protein>
<dbReference type="PANTHER" id="PTHR37992:SF1">
    <property type="entry name" value="DUF1774-DOMAIN-CONTAINING PROTEIN"/>
    <property type="match status" value="1"/>
</dbReference>
<feature type="transmembrane region" description="Helical" evidence="2">
    <location>
        <begin position="28"/>
        <end position="46"/>
    </location>
</feature>
<reference evidence="3" key="1">
    <citation type="submission" date="2022-10" db="EMBL/GenBank/DDBJ databases">
        <title>Tapping the CABI collections for fungal endophytes: first genome assemblies for Collariella, Neodidymelliopsis, Ascochyta clinopodiicola, Didymella pomorum, Didymosphaeria variabile, Neocosmospora piperis and Neocucurbitaria cava.</title>
        <authorList>
            <person name="Hill R."/>
        </authorList>
    </citation>
    <scope>NUCLEOTIDE SEQUENCE</scope>
    <source>
        <strain evidence="3">IMI 360193</strain>
    </source>
</reference>
<feature type="compositionally biased region" description="Basic and acidic residues" evidence="1">
    <location>
        <begin position="1"/>
        <end position="10"/>
    </location>
</feature>
<feature type="transmembrane region" description="Helical" evidence="2">
    <location>
        <begin position="146"/>
        <end position="167"/>
    </location>
</feature>
<evidence type="ECO:0000313" key="4">
    <source>
        <dbReference type="Proteomes" id="UP001140562"/>
    </source>
</evidence>
<feature type="region of interest" description="Disordered" evidence="1">
    <location>
        <begin position="1"/>
        <end position="22"/>
    </location>
</feature>
<evidence type="ECO:0000256" key="1">
    <source>
        <dbReference type="SAM" id="MobiDB-lite"/>
    </source>
</evidence>
<dbReference type="OrthoDB" id="3342455at2759"/>
<proteinExistence type="predicted"/>
<dbReference type="Proteomes" id="UP001140562">
    <property type="component" value="Unassembled WGS sequence"/>
</dbReference>
<keyword evidence="2" id="KW-1133">Transmembrane helix</keyword>
<dbReference type="Pfam" id="PF08611">
    <property type="entry name" value="DUF1774"/>
    <property type="match status" value="1"/>
</dbReference>
<name>A0A9W8WSY0_9PLEO</name>
<feature type="transmembrane region" description="Helical" evidence="2">
    <location>
        <begin position="199"/>
        <end position="217"/>
    </location>
</feature>